<dbReference type="AlphaFoldDB" id="A0A016WD86"/>
<evidence type="ECO:0000256" key="6">
    <source>
        <dbReference type="ARBA" id="ARBA00023239"/>
    </source>
</evidence>
<keyword evidence="11" id="KW-1185">Reference proteome</keyword>
<evidence type="ECO:0000256" key="2">
    <source>
        <dbReference type="ARBA" id="ARBA00010718"/>
    </source>
</evidence>
<name>A0A016WD86_9BILA</name>
<evidence type="ECO:0000256" key="5">
    <source>
        <dbReference type="ARBA" id="ARBA00022833"/>
    </source>
</evidence>
<dbReference type="Gene3D" id="3.10.200.10">
    <property type="entry name" value="Alpha carbonic anhydrase"/>
    <property type="match status" value="1"/>
</dbReference>
<dbReference type="PROSITE" id="PS00162">
    <property type="entry name" value="ALPHA_CA_1"/>
    <property type="match status" value="1"/>
</dbReference>
<comment type="catalytic activity">
    <reaction evidence="7 8">
        <text>hydrogencarbonate + H(+) = CO2 + H2O</text>
        <dbReference type="Rhea" id="RHEA:10748"/>
        <dbReference type="ChEBI" id="CHEBI:15377"/>
        <dbReference type="ChEBI" id="CHEBI:15378"/>
        <dbReference type="ChEBI" id="CHEBI:16526"/>
        <dbReference type="ChEBI" id="CHEBI:17544"/>
        <dbReference type="EC" id="4.2.1.1"/>
    </reaction>
</comment>
<comment type="similarity">
    <text evidence="2 8">Belongs to the alpha-carbonic anhydrase family.</text>
</comment>
<dbReference type="EMBL" id="JARK01000411">
    <property type="protein sequence ID" value="EYC37262.1"/>
    <property type="molecule type" value="Genomic_DNA"/>
</dbReference>
<dbReference type="STRING" id="53326.A0A016WD86"/>
<evidence type="ECO:0000256" key="8">
    <source>
        <dbReference type="RuleBase" id="RU367011"/>
    </source>
</evidence>
<keyword evidence="4 8" id="KW-0479">Metal-binding</keyword>
<reference evidence="11" key="1">
    <citation type="journal article" date="2015" name="Nat. Genet.">
        <title>The genome and transcriptome of the zoonotic hookworm Ancylostoma ceylanicum identify infection-specific gene families.</title>
        <authorList>
            <person name="Schwarz E.M."/>
            <person name="Hu Y."/>
            <person name="Antoshechkin I."/>
            <person name="Miller M.M."/>
            <person name="Sternberg P.W."/>
            <person name="Aroian R.V."/>
        </authorList>
    </citation>
    <scope>NUCLEOTIDE SEQUENCE</scope>
    <source>
        <strain evidence="11">HY135</strain>
    </source>
</reference>
<feature type="signal peptide" evidence="8">
    <location>
        <begin position="1"/>
        <end position="22"/>
    </location>
</feature>
<dbReference type="SMART" id="SM01057">
    <property type="entry name" value="Carb_anhydrase"/>
    <property type="match status" value="1"/>
</dbReference>
<keyword evidence="6 8" id="KW-0456">Lyase</keyword>
<comment type="caution">
    <text evidence="10">The sequence shown here is derived from an EMBL/GenBank/DDBJ whole genome shotgun (WGS) entry which is preliminary data.</text>
</comment>
<comment type="function">
    <text evidence="8">Reversible hydration of carbon dioxide.</text>
</comment>
<feature type="domain" description="Alpha-carbonic anhydrase" evidence="9">
    <location>
        <begin position="111"/>
        <end position="377"/>
    </location>
</feature>
<keyword evidence="5 8" id="KW-0862">Zinc</keyword>
<proteinExistence type="inferred from homology"/>
<dbReference type="OrthoDB" id="429145at2759"/>
<evidence type="ECO:0000313" key="11">
    <source>
        <dbReference type="Proteomes" id="UP000024635"/>
    </source>
</evidence>
<evidence type="ECO:0000259" key="9">
    <source>
        <dbReference type="PROSITE" id="PS51144"/>
    </source>
</evidence>
<dbReference type="GO" id="GO:0008270">
    <property type="term" value="F:zinc ion binding"/>
    <property type="evidence" value="ECO:0007669"/>
    <property type="project" value="UniProtKB-UniRule"/>
</dbReference>
<gene>
    <name evidence="10" type="primary">Acey_s0811.g2467</name>
    <name evidence="10" type="ORF">Y032_0811g2467</name>
</gene>
<comment type="cofactor">
    <cofactor evidence="1 8">
        <name>Zn(2+)</name>
        <dbReference type="ChEBI" id="CHEBI:29105"/>
    </cofactor>
</comment>
<dbReference type="GO" id="GO:0005737">
    <property type="term" value="C:cytoplasm"/>
    <property type="evidence" value="ECO:0007669"/>
    <property type="project" value="TreeGrafter"/>
</dbReference>
<dbReference type="GO" id="GO:0004089">
    <property type="term" value="F:carbonate dehydratase activity"/>
    <property type="evidence" value="ECO:0007669"/>
    <property type="project" value="UniProtKB-UniRule"/>
</dbReference>
<accession>A0A016WD86</accession>
<feature type="chain" id="PRO_5025094545" description="Carbonic anhydrase" evidence="8">
    <location>
        <begin position="23"/>
        <end position="413"/>
    </location>
</feature>
<dbReference type="InterPro" id="IPR036398">
    <property type="entry name" value="CA_dom_sf"/>
</dbReference>
<dbReference type="SUPFAM" id="SSF51069">
    <property type="entry name" value="Carbonic anhydrase"/>
    <property type="match status" value="1"/>
</dbReference>
<dbReference type="InterPro" id="IPR018338">
    <property type="entry name" value="Carbonic_anhydrase_a-class_CS"/>
</dbReference>
<dbReference type="EC" id="4.2.1.1" evidence="3 8"/>
<dbReference type="Proteomes" id="UP000024635">
    <property type="component" value="Unassembled WGS sequence"/>
</dbReference>
<evidence type="ECO:0000256" key="4">
    <source>
        <dbReference type="ARBA" id="ARBA00022723"/>
    </source>
</evidence>
<evidence type="ECO:0000313" key="10">
    <source>
        <dbReference type="EMBL" id="EYC37262.1"/>
    </source>
</evidence>
<dbReference type="Pfam" id="PF00194">
    <property type="entry name" value="Carb_anhydrase"/>
    <property type="match status" value="1"/>
</dbReference>
<evidence type="ECO:0000256" key="1">
    <source>
        <dbReference type="ARBA" id="ARBA00001947"/>
    </source>
</evidence>
<dbReference type="PANTHER" id="PTHR18952:SF141">
    <property type="entry name" value="CARBONIC ANHYDRASE"/>
    <property type="match status" value="1"/>
</dbReference>
<evidence type="ECO:0000256" key="7">
    <source>
        <dbReference type="ARBA" id="ARBA00048348"/>
    </source>
</evidence>
<dbReference type="InterPro" id="IPR001148">
    <property type="entry name" value="CA_dom"/>
</dbReference>
<dbReference type="PANTHER" id="PTHR18952">
    <property type="entry name" value="CARBONIC ANHYDRASE"/>
    <property type="match status" value="1"/>
</dbReference>
<dbReference type="PROSITE" id="PS51144">
    <property type="entry name" value="ALPHA_CA_2"/>
    <property type="match status" value="1"/>
</dbReference>
<keyword evidence="8" id="KW-0732">Signal</keyword>
<protein>
    <recommendedName>
        <fullName evidence="3 8">Carbonic anhydrase</fullName>
        <ecNumber evidence="3 8">4.2.1.1</ecNumber>
    </recommendedName>
</protein>
<dbReference type="InterPro" id="IPR023561">
    <property type="entry name" value="Carbonic_anhydrase_a-class"/>
</dbReference>
<dbReference type="CDD" id="cd00326">
    <property type="entry name" value="alpha_CA"/>
    <property type="match status" value="1"/>
</dbReference>
<organism evidence="10 11">
    <name type="scientific">Ancylostoma ceylanicum</name>
    <dbReference type="NCBI Taxonomy" id="53326"/>
    <lineage>
        <taxon>Eukaryota</taxon>
        <taxon>Metazoa</taxon>
        <taxon>Ecdysozoa</taxon>
        <taxon>Nematoda</taxon>
        <taxon>Chromadorea</taxon>
        <taxon>Rhabditida</taxon>
        <taxon>Rhabditina</taxon>
        <taxon>Rhabditomorpha</taxon>
        <taxon>Strongyloidea</taxon>
        <taxon>Ancylostomatidae</taxon>
        <taxon>Ancylostomatinae</taxon>
        <taxon>Ancylostoma</taxon>
    </lineage>
</organism>
<evidence type="ECO:0000256" key="3">
    <source>
        <dbReference type="ARBA" id="ARBA00012925"/>
    </source>
</evidence>
<sequence>MSSLWLSIPLVIQLAIPTKGNAGQWNYDDRHRNELCFRGKRQSPIDLDIGTDVRCFVMAGFSCENRRNKEIVRRIVIVRTHSSAAKLDCALLVYSTTLPSIISSFRARCKEKLNSSGISPQSRRRASRVLDKQQEIHGTRGDYKNGKAIVMRWAPISFHHYDAHGFVTVVKDGQKELVEDFHSWTEKPYITGGGLRGKYYLQQFHFHWSGNDLTGSEHTIGRLHYPMEIHFVHILEGYNASTAQHAPETIAVVAVLLQVAKRGQAFMDLKEAFVSTNITGSKRESVEYTLKPLLPKDTATFFRYEGNCVNILVNTVGSLTTPPCTEGVIWTVLVEPNYVSAQQLDFLQNYLSHEGRCLQQNWREIQPLNGRPIYLNKLKSISERMSISSPQINNKSNLSGNFLDGIMFDFPEE</sequence>